<dbReference type="InterPro" id="IPR023561">
    <property type="entry name" value="Carbonic_anhydrase_a-class"/>
</dbReference>
<dbReference type="Proteomes" id="UP000652761">
    <property type="component" value="Unassembled WGS sequence"/>
</dbReference>
<dbReference type="PROSITE" id="PS51144">
    <property type="entry name" value="ALPHA_CA_2"/>
    <property type="match status" value="1"/>
</dbReference>
<comment type="caution">
    <text evidence="2">The sequence shown here is derived from an EMBL/GenBank/DDBJ whole genome shotgun (WGS) entry which is preliminary data.</text>
</comment>
<reference evidence="2" key="1">
    <citation type="submission" date="2017-07" db="EMBL/GenBank/DDBJ databases">
        <title>Taro Niue Genome Assembly and Annotation.</title>
        <authorList>
            <person name="Atibalentja N."/>
            <person name="Keating K."/>
            <person name="Fields C.J."/>
        </authorList>
    </citation>
    <scope>NUCLEOTIDE SEQUENCE</scope>
    <source>
        <strain evidence="2">Niue_2</strain>
        <tissue evidence="2">Leaf</tissue>
    </source>
</reference>
<feature type="domain" description="Alpha-carbonic anhydrase" evidence="1">
    <location>
        <begin position="1"/>
        <end position="172"/>
    </location>
</feature>
<evidence type="ECO:0000259" key="1">
    <source>
        <dbReference type="PROSITE" id="PS51144"/>
    </source>
</evidence>
<dbReference type="AlphaFoldDB" id="A0A843XNA3"/>
<sequence length="175" mass="19989">MLPGFLTTLEWPDDAGLLQIDGVLYMLKQCHWHSPSEHEIYGWRPDLEMHMVYQSSDNKIAVVGVLYTYGVPDPFLAQLEEPLKRIAYGGEKSVSVGNMSPPNLERLQPYFRYQGSLTTPPCTEGVVWTVLQEVRTASYEQVMLLRAAVEEDMKNNARPIQPRNGRSIRFFLSVQ</sequence>
<dbReference type="PANTHER" id="PTHR18952:SF253">
    <property type="entry name" value="OS08G0470200 PROTEIN"/>
    <property type="match status" value="1"/>
</dbReference>
<protein>
    <recommendedName>
        <fullName evidence="1">Alpha-carbonic anhydrase domain-containing protein</fullName>
    </recommendedName>
</protein>
<dbReference type="GO" id="GO:0006730">
    <property type="term" value="P:one-carbon metabolic process"/>
    <property type="evidence" value="ECO:0007669"/>
    <property type="project" value="TreeGrafter"/>
</dbReference>
<dbReference type="Gene3D" id="3.10.200.10">
    <property type="entry name" value="Alpha carbonic anhydrase"/>
    <property type="match status" value="1"/>
</dbReference>
<dbReference type="CDD" id="cd03124">
    <property type="entry name" value="alpha_CA_prokaryotic_like"/>
    <property type="match status" value="1"/>
</dbReference>
<name>A0A843XNA3_COLES</name>
<dbReference type="InterPro" id="IPR036398">
    <property type="entry name" value="CA_dom_sf"/>
</dbReference>
<proteinExistence type="predicted"/>
<dbReference type="InterPro" id="IPR041891">
    <property type="entry name" value="Alpha_CA_prokaryot-like"/>
</dbReference>
<dbReference type="SUPFAM" id="SSF51069">
    <property type="entry name" value="Carbonic anhydrase"/>
    <property type="match status" value="1"/>
</dbReference>
<organism evidence="2 3">
    <name type="scientific">Colocasia esculenta</name>
    <name type="common">Wild taro</name>
    <name type="synonym">Arum esculentum</name>
    <dbReference type="NCBI Taxonomy" id="4460"/>
    <lineage>
        <taxon>Eukaryota</taxon>
        <taxon>Viridiplantae</taxon>
        <taxon>Streptophyta</taxon>
        <taxon>Embryophyta</taxon>
        <taxon>Tracheophyta</taxon>
        <taxon>Spermatophyta</taxon>
        <taxon>Magnoliopsida</taxon>
        <taxon>Liliopsida</taxon>
        <taxon>Araceae</taxon>
        <taxon>Aroideae</taxon>
        <taxon>Colocasieae</taxon>
        <taxon>Colocasia</taxon>
    </lineage>
</organism>
<evidence type="ECO:0000313" key="2">
    <source>
        <dbReference type="EMBL" id="MQM21244.1"/>
    </source>
</evidence>
<dbReference type="PANTHER" id="PTHR18952">
    <property type="entry name" value="CARBONIC ANHYDRASE"/>
    <property type="match status" value="1"/>
</dbReference>
<dbReference type="Pfam" id="PF00194">
    <property type="entry name" value="Carb_anhydrase"/>
    <property type="match status" value="1"/>
</dbReference>
<dbReference type="OrthoDB" id="429145at2759"/>
<evidence type="ECO:0000313" key="3">
    <source>
        <dbReference type="Proteomes" id="UP000652761"/>
    </source>
</evidence>
<dbReference type="GO" id="GO:0008270">
    <property type="term" value="F:zinc ion binding"/>
    <property type="evidence" value="ECO:0007669"/>
    <property type="project" value="InterPro"/>
</dbReference>
<keyword evidence="3" id="KW-1185">Reference proteome</keyword>
<dbReference type="SMART" id="SM01057">
    <property type="entry name" value="Carb_anhydrase"/>
    <property type="match status" value="1"/>
</dbReference>
<gene>
    <name evidence="2" type="ORF">Taro_054280</name>
</gene>
<dbReference type="GO" id="GO:0004089">
    <property type="term" value="F:carbonate dehydratase activity"/>
    <property type="evidence" value="ECO:0007669"/>
    <property type="project" value="InterPro"/>
</dbReference>
<dbReference type="EMBL" id="NMUH01010771">
    <property type="protein sequence ID" value="MQM21244.1"/>
    <property type="molecule type" value="Genomic_DNA"/>
</dbReference>
<accession>A0A843XNA3</accession>
<dbReference type="InterPro" id="IPR001148">
    <property type="entry name" value="CA_dom"/>
</dbReference>